<dbReference type="PROSITE" id="PS50042">
    <property type="entry name" value="CNMP_BINDING_3"/>
    <property type="match status" value="4"/>
</dbReference>
<dbReference type="Pfam" id="PF00027">
    <property type="entry name" value="cNMP_binding"/>
    <property type="match status" value="4"/>
</dbReference>
<keyword evidence="6 9" id="KW-0472">Membrane</keyword>
<dbReference type="PROSITE" id="PS00888">
    <property type="entry name" value="CNMP_BINDING_1"/>
    <property type="match status" value="1"/>
</dbReference>
<dbReference type="InterPro" id="IPR014710">
    <property type="entry name" value="RmlC-like_jellyroll"/>
</dbReference>
<protein>
    <recommendedName>
        <fullName evidence="10">Cyclic nucleotide-binding domain-containing protein</fullName>
    </recommendedName>
</protein>
<evidence type="ECO:0000313" key="12">
    <source>
        <dbReference type="Proteomes" id="UP001054902"/>
    </source>
</evidence>
<feature type="transmembrane region" description="Helical" evidence="9">
    <location>
        <begin position="1140"/>
        <end position="1159"/>
    </location>
</feature>
<evidence type="ECO:0000256" key="1">
    <source>
        <dbReference type="ARBA" id="ARBA00004141"/>
    </source>
</evidence>
<reference evidence="11 12" key="1">
    <citation type="journal article" date="2021" name="Sci. Rep.">
        <title>The genome of the diatom Chaetoceros tenuissimus carries an ancient integrated fragment of an extant virus.</title>
        <authorList>
            <person name="Hongo Y."/>
            <person name="Kimura K."/>
            <person name="Takaki Y."/>
            <person name="Yoshida Y."/>
            <person name="Baba S."/>
            <person name="Kobayashi G."/>
            <person name="Nagasaki K."/>
            <person name="Hano T."/>
            <person name="Tomaru Y."/>
        </authorList>
    </citation>
    <scope>NUCLEOTIDE SEQUENCE [LARGE SCALE GENOMIC DNA]</scope>
    <source>
        <strain evidence="11 12">NIES-3715</strain>
    </source>
</reference>
<dbReference type="InterPro" id="IPR050866">
    <property type="entry name" value="CNG_cation_channel"/>
</dbReference>
<feature type="transmembrane region" description="Helical" evidence="9">
    <location>
        <begin position="1084"/>
        <end position="1104"/>
    </location>
</feature>
<dbReference type="InterPro" id="IPR000595">
    <property type="entry name" value="cNMP-bd_dom"/>
</dbReference>
<evidence type="ECO:0000256" key="8">
    <source>
        <dbReference type="ARBA" id="ARBA00023303"/>
    </source>
</evidence>
<feature type="transmembrane region" description="Helical" evidence="9">
    <location>
        <begin position="1606"/>
        <end position="1626"/>
    </location>
</feature>
<dbReference type="EMBL" id="BLLK01000045">
    <property type="protein sequence ID" value="GFH51164.1"/>
    <property type="molecule type" value="Genomic_DNA"/>
</dbReference>
<dbReference type="Gene3D" id="2.60.120.10">
    <property type="entry name" value="Jelly Rolls"/>
    <property type="match status" value="4"/>
</dbReference>
<dbReference type="FunFam" id="1.10.287.630:FF:000001">
    <property type="entry name" value="Cyclic nucleotide-gated channel alpha 3"/>
    <property type="match status" value="1"/>
</dbReference>
<comment type="subcellular location">
    <subcellularLocation>
        <location evidence="1">Membrane</location>
        <topology evidence="1">Multi-pass membrane protein</topology>
    </subcellularLocation>
</comment>
<evidence type="ECO:0000313" key="11">
    <source>
        <dbReference type="EMBL" id="GFH51164.1"/>
    </source>
</evidence>
<feature type="transmembrane region" description="Helical" evidence="9">
    <location>
        <begin position="750"/>
        <end position="774"/>
    </location>
</feature>
<dbReference type="Proteomes" id="UP001054902">
    <property type="component" value="Unassembled WGS sequence"/>
</dbReference>
<feature type="domain" description="Cyclic nucleotide-binding" evidence="10">
    <location>
        <begin position="369"/>
        <end position="467"/>
    </location>
</feature>
<dbReference type="InterPro" id="IPR003938">
    <property type="entry name" value="K_chnl_volt-dep_EAG/ELK/ERG"/>
</dbReference>
<dbReference type="PANTHER" id="PTHR45638">
    <property type="entry name" value="CYCLIC NUCLEOTIDE-GATED CATION CHANNEL SUBUNIT A"/>
    <property type="match status" value="1"/>
</dbReference>
<evidence type="ECO:0000256" key="5">
    <source>
        <dbReference type="ARBA" id="ARBA00023065"/>
    </source>
</evidence>
<dbReference type="GO" id="GO:0005221">
    <property type="term" value="F:intracellularly cyclic nucleotide-activated monoatomic cation channel activity"/>
    <property type="evidence" value="ECO:0007669"/>
    <property type="project" value="InterPro"/>
</dbReference>
<dbReference type="InterPro" id="IPR005821">
    <property type="entry name" value="Ion_trans_dom"/>
</dbReference>
<dbReference type="Gene3D" id="1.10.287.70">
    <property type="match status" value="4"/>
</dbReference>
<dbReference type="PANTHER" id="PTHR45638:SF11">
    <property type="entry name" value="CYCLIC NUCLEOTIDE-GATED CATION CHANNEL SUBUNIT A"/>
    <property type="match status" value="1"/>
</dbReference>
<dbReference type="InterPro" id="IPR018490">
    <property type="entry name" value="cNMP-bd_dom_sf"/>
</dbReference>
<keyword evidence="2" id="KW-0813">Transport</keyword>
<feature type="transmembrane region" description="Helical" evidence="9">
    <location>
        <begin position="1302"/>
        <end position="1327"/>
    </location>
</feature>
<feature type="transmembrane region" description="Helical" evidence="9">
    <location>
        <begin position="1646"/>
        <end position="1664"/>
    </location>
</feature>
<dbReference type="GO" id="GO:0016020">
    <property type="term" value="C:membrane"/>
    <property type="evidence" value="ECO:0007669"/>
    <property type="project" value="UniProtKB-SubCell"/>
</dbReference>
<feature type="transmembrane region" description="Helical" evidence="9">
    <location>
        <begin position="269"/>
        <end position="290"/>
    </location>
</feature>
<dbReference type="SUPFAM" id="SSF81324">
    <property type="entry name" value="Voltage-gated potassium channels"/>
    <property type="match status" value="4"/>
</dbReference>
<organism evidence="11 12">
    <name type="scientific">Chaetoceros tenuissimus</name>
    <dbReference type="NCBI Taxonomy" id="426638"/>
    <lineage>
        <taxon>Eukaryota</taxon>
        <taxon>Sar</taxon>
        <taxon>Stramenopiles</taxon>
        <taxon>Ochrophyta</taxon>
        <taxon>Bacillariophyta</taxon>
        <taxon>Coscinodiscophyceae</taxon>
        <taxon>Chaetocerotophycidae</taxon>
        <taxon>Chaetocerotales</taxon>
        <taxon>Chaetocerotaceae</taxon>
        <taxon>Chaetoceros</taxon>
    </lineage>
</organism>
<feature type="domain" description="Cyclic nucleotide-binding" evidence="10">
    <location>
        <begin position="1957"/>
        <end position="2077"/>
    </location>
</feature>
<feature type="transmembrane region" description="Helical" evidence="9">
    <location>
        <begin position="1196"/>
        <end position="1215"/>
    </location>
</feature>
<dbReference type="InterPro" id="IPR013099">
    <property type="entry name" value="K_chnl_dom"/>
</dbReference>
<keyword evidence="8" id="KW-0407">Ion channel</keyword>
<feature type="transmembrane region" description="Helical" evidence="9">
    <location>
        <begin position="1278"/>
        <end position="1296"/>
    </location>
</feature>
<dbReference type="GO" id="GO:0044877">
    <property type="term" value="F:protein-containing complex binding"/>
    <property type="evidence" value="ECO:0007669"/>
    <property type="project" value="TreeGrafter"/>
</dbReference>
<evidence type="ECO:0000259" key="10">
    <source>
        <dbReference type="PROSITE" id="PS50042"/>
    </source>
</evidence>
<dbReference type="InterPro" id="IPR018488">
    <property type="entry name" value="cNMP-bd_CS"/>
</dbReference>
<dbReference type="SUPFAM" id="SSF51206">
    <property type="entry name" value="cAMP-binding domain-like"/>
    <property type="match status" value="5"/>
</dbReference>
<keyword evidence="4 9" id="KW-1133">Transmembrane helix</keyword>
<keyword evidence="12" id="KW-1185">Reference proteome</keyword>
<keyword evidence="5" id="KW-0406">Ion transport</keyword>
<feature type="transmembrane region" description="Helical" evidence="9">
    <location>
        <begin position="44"/>
        <end position="65"/>
    </location>
</feature>
<gene>
    <name evidence="11" type="ORF">CTEN210_07640</name>
</gene>
<sequence>MKCNFLSKHEVKAAYIVIRTLACIYFCVTIPFRIAFIPNITLDFLFLDLGASLLFVADSGLRLFWQIQDLIRFRKVLPIDEEQVLQLNQDKAKHHGNDFDNQLIVFRQQPLLVSFFSLVSALPLDYAFLMLGYSSNTIKYILLMRVFLLMTLPSRVHDIAEYLESCGLKNIGIQRAWKLFFAMAIAGHWCCCVFYIVARAGAFNGQEMTWPEDAGIYERSVIDGKVTIELNDNALTTYIKSLYWAYITMITTGFGDITPLSIPETVWCIISMCFGVVITTCAIANLQIVVTNSDMAFAEYQRKTETIAKYMKYRRLPDDLQDRIFAFYRYQWDLLKGANEAKIMDELPSSIQQQVSNFMCRDLVASLPFLKKANLSLLNALAECIEINVYAPNDEIVRKDEILPGVLIVSRGEVEVFSGQKVVKKMRRLDNYASESLFSKTKSLESVKARTFCEIFLLPSLQFKQMVQSQCEESEVQTMKEMAMSHSKSRSKVNKLFGSAEDHIPRSKFDKILYPKSKFRYVWELIIMIGCMYYTFSIPLHIMRYLEGKEVREHILSFVLSYIFDLCFAVDLLLRFNYFMYLEEGLLVFDRHCIRQKFRENHNLIGEILISLPIDILGTINSKWCFLLRLLKIFRLPLIFECFNNLQKTLTDFKLEKGLLMLKMFQLNFALVVTCHWIACVWHSSASISKLMDYENNWLLQDEEDDSLAIDHDRFLGRGGYLRSIYWAIVATSTVGYGDIVPTNTLETTVATITILFGGLILPAIVGGLAAYISNIDLAHRGHREKLHRVKKFLRERSIDNHVIEKIVNFYDYLWSRQGGVDEESVLNELPPSLRQAVSCHINRRHIDSVPFFYDMHDSFKDLLGLCLRIRVFMPDDSKCFTISCNPLRSFLTNELCKDIIIAGEQGSSIFFMEKGKAAVLGTSDGNNCEMSVSCILEEGSYFGEGALLSSRAASATVKALTFCDLFELSRENFLDIVESTLDDATCQNLTRAIKDSLRKTKVINANYSKNLRERPKCHSRVSTVFHTIDYYQNQNEQEAARLINPDGRLYFFWCLLLLVAIVYNLWMIPFSICFSFSSQTARIMNWCSDAILLLDMYLSAYLVSFHKEGELIMNKTLIIEKYLKERCLLDIIRTLPLDIFYSTFVSGSLVQASMIHFLRFPRVFWIFRLPKVLKHVFSFLEDVDTNMAPLKLVEFLSGVVLIAHWAGCGFYAMAQISAYKQNCDSLIETGEVTSAIWTSQLADCRYQGTWLQRQLENLKLPADGGTVGERYLRSLNWALPTLVVVVIGDVVPINMDETCYAFFWMLVGVSINAAIIGNVANIVANINPDKLKFAKRSDEIKKMIQNSNLSLRLKGRIDSYMTELWEHKSDVHGDSFLVELPKSLQIQVTEKSRYWHISHCPFFDFCSNEIVKALSLRLKLKLYSSGDIIISFGDNGVGACCFLTISSLILLLDVTNLTRLVEMFFLETGTVEIISEDGKTVFATLTTESNGGSSQRPSIFFGETSLFFKKRRSGTVQAVTFCEAYCLHKHDLDRELCLRFGRNVDLQRMVNMFTVIADSNARRNSAITTNLKLSRTSTSKLSQMIHPDESICIEKKFPNLFRPGSLFRIMWDILCLCLVLFSGLYSPFQAAFQYGDVQEHHSMSVWTIADFTIEFFFLVEFYLRFNHFPITQNGVIVTEMERIRAYHIEDGIYLDMLASIPAMSIARLLNLGHLQFIRLWHMLRFLRAQSYAARIGTYLNNANIRISAPTKLLIRIISFYVAIIHWFGCIWFCIHRYQFNTQFTWATTDCPNGNELAGYGCLSQWLPEEKHHDVCHGDLIRNCYVRAIYFVLTTMSTVGYGDISPTTPIETIFQNIVVLTGACFFAGIIGSFAEFLSNSDESGESAFKDKIRKLSDYMKYRNLPKPLQNEIIFYHTSRWNRSHIINEKEVITILSEPLQMDLSFEKLSDVVLQIPVLKECSLMLLKRICHALSLQICPNDTTIYHAGDVGFDIYFIASGLVKIILPSDSSILDDEGRSNVQRTEEKIKSIGCLLRKGNHFGETCIEGTSGVRRETVVASTTVELYRISKEDLDRIFSYTQEKEVTKLKRNLLWRNGTVWHTFEENKSTVSRRGNLVRSNSSKLGRSQRSFLAWTKPRSSLLSMSPSSSSSERSPIVEHNEAPSVYSRIRLRSFSVQAYKNLNQLEILHENMNAEADAMHAATLYESQKISSLREIYSSDQESSSGSSSVI</sequence>
<keyword evidence="7" id="KW-1071">Ligand-gated ion channel</keyword>
<feature type="domain" description="Cyclic nucleotide-binding" evidence="10">
    <location>
        <begin position="900"/>
        <end position="978"/>
    </location>
</feature>
<evidence type="ECO:0000256" key="2">
    <source>
        <dbReference type="ARBA" id="ARBA00022448"/>
    </source>
</evidence>
<comment type="caution">
    <text evidence="11">The sequence shown here is derived from an EMBL/GenBank/DDBJ whole genome shotgun (WGS) entry which is preliminary data.</text>
</comment>
<evidence type="ECO:0000256" key="7">
    <source>
        <dbReference type="ARBA" id="ARBA00023286"/>
    </source>
</evidence>
<dbReference type="PRINTS" id="PR01463">
    <property type="entry name" value="EAGCHANLFMLY"/>
</dbReference>
<feature type="transmembrane region" description="Helical" evidence="9">
    <location>
        <begin position="177"/>
        <end position="198"/>
    </location>
</feature>
<evidence type="ECO:0000256" key="9">
    <source>
        <dbReference type="SAM" id="Phobius"/>
    </source>
</evidence>
<feature type="transmembrane region" description="Helical" evidence="9">
    <location>
        <begin position="1753"/>
        <end position="1775"/>
    </location>
</feature>
<feature type="transmembrane region" description="Helical" evidence="9">
    <location>
        <begin position="111"/>
        <end position="131"/>
    </location>
</feature>
<feature type="transmembrane region" description="Helical" evidence="9">
    <location>
        <begin position="12"/>
        <end position="32"/>
    </location>
</feature>
<feature type="transmembrane region" description="Helical" evidence="9">
    <location>
        <begin position="521"/>
        <end position="542"/>
    </location>
</feature>
<feature type="transmembrane region" description="Helical" evidence="9">
    <location>
        <begin position="554"/>
        <end position="574"/>
    </location>
</feature>
<accession>A0AAD3CV63</accession>
<dbReference type="CDD" id="cd00038">
    <property type="entry name" value="CAP_ED"/>
    <property type="match status" value="4"/>
</dbReference>
<keyword evidence="3 9" id="KW-0812">Transmembrane</keyword>
<evidence type="ECO:0000256" key="4">
    <source>
        <dbReference type="ARBA" id="ARBA00022989"/>
    </source>
</evidence>
<dbReference type="Pfam" id="PF07885">
    <property type="entry name" value="Ion_trans_2"/>
    <property type="match status" value="1"/>
</dbReference>
<evidence type="ECO:0000256" key="3">
    <source>
        <dbReference type="ARBA" id="ARBA00022692"/>
    </source>
</evidence>
<name>A0AAD3CV63_9STRA</name>
<dbReference type="GO" id="GO:0005249">
    <property type="term" value="F:voltage-gated potassium channel activity"/>
    <property type="evidence" value="ECO:0007669"/>
    <property type="project" value="InterPro"/>
</dbReference>
<feature type="transmembrane region" description="Helical" evidence="9">
    <location>
        <begin position="1051"/>
        <end position="1078"/>
    </location>
</feature>
<evidence type="ECO:0000256" key="6">
    <source>
        <dbReference type="ARBA" id="ARBA00023136"/>
    </source>
</evidence>
<dbReference type="Gene3D" id="1.10.287.630">
    <property type="entry name" value="Helix hairpin bin"/>
    <property type="match status" value="4"/>
</dbReference>
<proteinExistence type="predicted"/>
<feature type="domain" description="Cyclic nucleotide-binding" evidence="10">
    <location>
        <begin position="1463"/>
        <end position="1537"/>
    </location>
</feature>
<dbReference type="Pfam" id="PF00520">
    <property type="entry name" value="Ion_trans"/>
    <property type="match status" value="3"/>
</dbReference>
<dbReference type="SMART" id="SM00100">
    <property type="entry name" value="cNMP"/>
    <property type="match status" value="3"/>
</dbReference>